<comment type="caution">
    <text evidence="10">The sequence shown here is derived from an EMBL/GenBank/DDBJ whole genome shotgun (WGS) entry which is preliminary data.</text>
</comment>
<dbReference type="SUPFAM" id="SSF55550">
    <property type="entry name" value="SH2 domain"/>
    <property type="match status" value="1"/>
</dbReference>
<dbReference type="PROSITE" id="PS00107">
    <property type="entry name" value="PROTEIN_KINASE_ATP"/>
    <property type="match status" value="1"/>
</dbReference>
<dbReference type="Pfam" id="PF07714">
    <property type="entry name" value="PK_Tyr_Ser-Thr"/>
    <property type="match status" value="1"/>
</dbReference>
<dbReference type="InterPro" id="IPR000719">
    <property type="entry name" value="Prot_kinase_dom"/>
</dbReference>
<dbReference type="InterPro" id="IPR011009">
    <property type="entry name" value="Kinase-like_dom_sf"/>
</dbReference>
<evidence type="ECO:0000256" key="4">
    <source>
        <dbReference type="ARBA" id="ARBA00022840"/>
    </source>
</evidence>
<keyword evidence="11" id="KW-1185">Reference proteome</keyword>
<feature type="domain" description="Protein kinase" evidence="9">
    <location>
        <begin position="42"/>
        <end position="294"/>
    </location>
</feature>
<protein>
    <submittedName>
        <fullName evidence="10">SH2 domain-containing protein</fullName>
    </submittedName>
</protein>
<dbReference type="GO" id="GO:0004713">
    <property type="term" value="F:protein tyrosine kinase activity"/>
    <property type="evidence" value="ECO:0007669"/>
    <property type="project" value="UniProtKB-KW"/>
</dbReference>
<proteinExistence type="predicted"/>
<dbReference type="InParanoid" id="A0A151Z2Y5"/>
<dbReference type="InterPro" id="IPR017441">
    <property type="entry name" value="Protein_kinase_ATP_BS"/>
</dbReference>
<accession>A0A151Z2Y5</accession>
<keyword evidence="1" id="KW-0808">Transferase</keyword>
<keyword evidence="3" id="KW-0418">Kinase</keyword>
<name>A0A151Z2Y5_TIELA</name>
<organism evidence="10 11">
    <name type="scientific">Tieghemostelium lacteum</name>
    <name type="common">Slime mold</name>
    <name type="synonym">Dictyostelium lacteum</name>
    <dbReference type="NCBI Taxonomy" id="361077"/>
    <lineage>
        <taxon>Eukaryota</taxon>
        <taxon>Amoebozoa</taxon>
        <taxon>Evosea</taxon>
        <taxon>Eumycetozoa</taxon>
        <taxon>Dictyostelia</taxon>
        <taxon>Dictyosteliales</taxon>
        <taxon>Raperosteliaceae</taxon>
        <taxon>Tieghemostelium</taxon>
    </lineage>
</organism>
<dbReference type="PROSITE" id="PS50001">
    <property type="entry name" value="SH2"/>
    <property type="match status" value="1"/>
</dbReference>
<dbReference type="Pfam" id="PF00017">
    <property type="entry name" value="SH2"/>
    <property type="match status" value="1"/>
</dbReference>
<keyword evidence="6" id="KW-0727">SH2 domain</keyword>
<feature type="binding site" evidence="7">
    <location>
        <position position="69"/>
    </location>
    <ligand>
        <name>ATP</name>
        <dbReference type="ChEBI" id="CHEBI:30616"/>
    </ligand>
</feature>
<feature type="domain" description="SH2" evidence="8">
    <location>
        <begin position="413"/>
        <end position="484"/>
    </location>
</feature>
<dbReference type="STRING" id="361077.A0A151Z2Y5"/>
<evidence type="ECO:0000313" key="10">
    <source>
        <dbReference type="EMBL" id="KYQ88308.1"/>
    </source>
</evidence>
<evidence type="ECO:0000256" key="5">
    <source>
        <dbReference type="ARBA" id="ARBA00023137"/>
    </source>
</evidence>
<evidence type="ECO:0000256" key="1">
    <source>
        <dbReference type="ARBA" id="ARBA00022679"/>
    </source>
</evidence>
<dbReference type="Gene3D" id="1.10.510.10">
    <property type="entry name" value="Transferase(Phosphotransferase) domain 1"/>
    <property type="match status" value="1"/>
</dbReference>
<keyword evidence="5" id="KW-0829">Tyrosine-protein kinase</keyword>
<dbReference type="PANTHER" id="PTHR44329">
    <property type="entry name" value="SERINE/THREONINE-PROTEIN KINASE TNNI3K-RELATED"/>
    <property type="match status" value="1"/>
</dbReference>
<evidence type="ECO:0000256" key="2">
    <source>
        <dbReference type="ARBA" id="ARBA00022741"/>
    </source>
</evidence>
<dbReference type="OrthoDB" id="339325at2759"/>
<evidence type="ECO:0000256" key="7">
    <source>
        <dbReference type="PROSITE-ProRule" id="PRU10141"/>
    </source>
</evidence>
<evidence type="ECO:0000256" key="6">
    <source>
        <dbReference type="PROSITE-ProRule" id="PRU00191"/>
    </source>
</evidence>
<dbReference type="Proteomes" id="UP000076078">
    <property type="component" value="Unassembled WGS sequence"/>
</dbReference>
<reference evidence="10 11" key="1">
    <citation type="submission" date="2015-12" db="EMBL/GenBank/DDBJ databases">
        <title>Dictyostelia acquired genes for synthesis and detection of signals that induce cell-type specialization by lateral gene transfer from prokaryotes.</title>
        <authorList>
            <person name="Gloeckner G."/>
            <person name="Schaap P."/>
        </authorList>
    </citation>
    <scope>NUCLEOTIDE SEQUENCE [LARGE SCALE GENOMIC DNA]</scope>
    <source>
        <strain evidence="10 11">TK</strain>
    </source>
</reference>
<dbReference type="SMART" id="SM00252">
    <property type="entry name" value="SH2"/>
    <property type="match status" value="1"/>
</dbReference>
<dbReference type="FunFam" id="3.30.200.20:FF:000659">
    <property type="entry name" value="SH2-protein kinase domain containing protein"/>
    <property type="match status" value="1"/>
</dbReference>
<keyword evidence="4 7" id="KW-0067">ATP-binding</keyword>
<dbReference type="GO" id="GO:0005524">
    <property type="term" value="F:ATP binding"/>
    <property type="evidence" value="ECO:0007669"/>
    <property type="project" value="UniProtKB-UniRule"/>
</dbReference>
<evidence type="ECO:0000259" key="8">
    <source>
        <dbReference type="PROSITE" id="PS50001"/>
    </source>
</evidence>
<dbReference type="InterPro" id="IPR000980">
    <property type="entry name" value="SH2"/>
</dbReference>
<dbReference type="Gene3D" id="3.30.505.10">
    <property type="entry name" value="SH2 domain"/>
    <property type="match status" value="1"/>
</dbReference>
<dbReference type="AlphaFoldDB" id="A0A151Z2Y5"/>
<dbReference type="Gene3D" id="3.30.200.20">
    <property type="entry name" value="Phosphorylase Kinase, domain 1"/>
    <property type="match status" value="1"/>
</dbReference>
<dbReference type="EMBL" id="LODT01000051">
    <property type="protein sequence ID" value="KYQ88308.1"/>
    <property type="molecule type" value="Genomic_DNA"/>
</dbReference>
<sequence>MATQQQQQQQVNPKKRGTDQLFQSMQTQQDVLGPPEISETEITTDSVLGDGSFGTVYKGRCRQKDVAVKIMLKQVDEKTLKDFRKEVAIMSKIFHPNIVLFLGACTSTPGKLMICTELMKGNLETLLLDAQVKLPLVIRMKMAKDAALGVLWLHSSNPTSNLLVDSNLTVKVCDFGLSQIKQRGENLKDGQDGAKGTPLWMAPEVLQGKLFNEKADVYSFGLVLWQIYTRQELFPEFDNFYKFVAAICDRQLRPPIPEDCPKALKTLIQKCWDPLPENRPSFDGIVSALEDIVIDCCIPDEYGAIMWKNQFRHSDEVSWKEFVNVFANFVGLTNSSTPSMSDLLQFSPNLNGSTIELNFKCLKSIIVSSPKGPHEEEVVSMEQYGKVLAWFGNLKEDGSRILDKIRQLMECAWFHGDISTSESENRLHKKSEGTFLVRFSTSESGAYTISKVSKSGGISHQRIHRPGGKFQVNNSKYLCVKDLITGEAQALGISTPCLGSRFLSLIYKAQLSGYI</sequence>
<keyword evidence="2 7" id="KW-0547">Nucleotide-binding</keyword>
<dbReference type="FunCoup" id="A0A151Z2Y5">
    <property type="interactions" value="273"/>
</dbReference>
<gene>
    <name evidence="10" type="ORF">DLAC_11004</name>
</gene>
<dbReference type="InterPro" id="IPR036860">
    <property type="entry name" value="SH2_dom_sf"/>
</dbReference>
<evidence type="ECO:0000313" key="11">
    <source>
        <dbReference type="Proteomes" id="UP000076078"/>
    </source>
</evidence>
<evidence type="ECO:0000259" key="9">
    <source>
        <dbReference type="PROSITE" id="PS50011"/>
    </source>
</evidence>
<dbReference type="PROSITE" id="PS50011">
    <property type="entry name" value="PROTEIN_KINASE_DOM"/>
    <property type="match status" value="1"/>
</dbReference>
<dbReference type="InterPro" id="IPR001245">
    <property type="entry name" value="Ser-Thr/Tyr_kinase_cat_dom"/>
</dbReference>
<dbReference type="InterPro" id="IPR051681">
    <property type="entry name" value="Ser/Thr_Kinases-Pseudokinases"/>
</dbReference>
<dbReference type="GO" id="GO:0004674">
    <property type="term" value="F:protein serine/threonine kinase activity"/>
    <property type="evidence" value="ECO:0007669"/>
    <property type="project" value="TreeGrafter"/>
</dbReference>
<dbReference type="PANTHER" id="PTHR44329:SF8">
    <property type="entry name" value="DUAL SPECIFICITY PROTEIN KINASE SHKA"/>
    <property type="match status" value="1"/>
</dbReference>
<evidence type="ECO:0000256" key="3">
    <source>
        <dbReference type="ARBA" id="ARBA00022777"/>
    </source>
</evidence>
<dbReference type="OMA" id="AWFHGDI"/>
<dbReference type="SUPFAM" id="SSF56112">
    <property type="entry name" value="Protein kinase-like (PK-like)"/>
    <property type="match status" value="1"/>
</dbReference>
<dbReference type="CDD" id="cd13999">
    <property type="entry name" value="STKc_MAP3K-like"/>
    <property type="match status" value="1"/>
</dbReference>